<evidence type="ECO:0000313" key="2">
    <source>
        <dbReference type="Proteomes" id="UP001148629"/>
    </source>
</evidence>
<protein>
    <submittedName>
        <fullName evidence="1">Uncharacterized protein</fullName>
    </submittedName>
</protein>
<reference evidence="1" key="1">
    <citation type="submission" date="2022-08" db="EMBL/GenBank/DDBJ databases">
        <title>Genome Sequence of Fusarium decemcellulare.</title>
        <authorList>
            <person name="Buettner E."/>
        </authorList>
    </citation>
    <scope>NUCLEOTIDE SEQUENCE</scope>
    <source>
        <strain evidence="1">Babe19</strain>
    </source>
</reference>
<sequence length="580" mass="64340">MDGYIRDTVFGQLVRLVSKRQLLKFPDELDPEVFKHIVASRPDISSDSRDADEGRSHKEEGPEKTPEQGDQENQTPDLISPGNIRDIVLVDWYGKDDPENPQNWSSSRKLLVTFQICILNFGIYIGSSIYTPGELSVMKEFSASEIVATLGLSLFVLGYGLGPMLFSPMSEMPQIGRSRIYFWTLFAFVLLELPTGYATNMGMLLVFRFLTGFFGGPVLATGGATLMDIYPPAEIPYWIGIFGSVGILGPVMGPLIGGFAAQAKGWRWTIWELTWLCTGVLIVIFFLMPETSQANILYRRAKRLRAATGDSRLKSQSEIDVEGVTVKDNLVVLGRAFTLTFSEPVVFFVDLYCALLYGVLYLWFESFPLVFGDIYGFNIGLQGLVFLGIFVGGVITLPCYLYWIQRYLVPTFKQPPIHPEVVLPPTFYGAVALPICLFWYGWTARSSIHWMVPLVGSGSFTVSIITLFMPVLSYLGMAYPQYAASVLAGNALFRASCGVVFPLFARALFRNLGIGPGNSLLGGLSILFIPIPFVLFYRGERLRHRSKNATHAVRWGLLSFKDNYNAGSEESAAGVVAPFG</sequence>
<accession>A0ACC1SVE5</accession>
<dbReference type="Proteomes" id="UP001148629">
    <property type="component" value="Unassembled WGS sequence"/>
</dbReference>
<organism evidence="1 2">
    <name type="scientific">Fusarium decemcellulare</name>
    <dbReference type="NCBI Taxonomy" id="57161"/>
    <lineage>
        <taxon>Eukaryota</taxon>
        <taxon>Fungi</taxon>
        <taxon>Dikarya</taxon>
        <taxon>Ascomycota</taxon>
        <taxon>Pezizomycotina</taxon>
        <taxon>Sordariomycetes</taxon>
        <taxon>Hypocreomycetidae</taxon>
        <taxon>Hypocreales</taxon>
        <taxon>Nectriaceae</taxon>
        <taxon>Fusarium</taxon>
        <taxon>Fusarium decemcellulare species complex</taxon>
    </lineage>
</organism>
<keyword evidence="2" id="KW-1185">Reference proteome</keyword>
<proteinExistence type="predicted"/>
<evidence type="ECO:0000313" key="1">
    <source>
        <dbReference type="EMBL" id="KAJ3547285.1"/>
    </source>
</evidence>
<dbReference type="EMBL" id="JANRMS010000084">
    <property type="protein sequence ID" value="KAJ3547285.1"/>
    <property type="molecule type" value="Genomic_DNA"/>
</dbReference>
<gene>
    <name evidence="1" type="ORF">NM208_g1593</name>
</gene>
<name>A0ACC1SVE5_9HYPO</name>
<comment type="caution">
    <text evidence="1">The sequence shown here is derived from an EMBL/GenBank/DDBJ whole genome shotgun (WGS) entry which is preliminary data.</text>
</comment>